<dbReference type="PANTHER" id="PTHR11361:SF20">
    <property type="entry name" value="MUTS PROTEIN HOMOLOG 5"/>
    <property type="match status" value="1"/>
</dbReference>
<protein>
    <submittedName>
        <fullName evidence="6">DNA mismatch repair protein MutS</fullName>
    </submittedName>
</protein>
<dbReference type="GO" id="GO:0005634">
    <property type="term" value="C:nucleus"/>
    <property type="evidence" value="ECO:0007669"/>
    <property type="project" value="TreeGrafter"/>
</dbReference>
<accession>A0A8K0XT21</accession>
<name>A0A8K0XT21_9AGAR</name>
<dbReference type="CDD" id="cd03281">
    <property type="entry name" value="ABC_MSH5_euk"/>
    <property type="match status" value="1"/>
</dbReference>
<dbReference type="OrthoDB" id="29596at2759"/>
<proteinExistence type="inferred from homology"/>
<organism evidence="6 7">
    <name type="scientific">Cristinia sonorae</name>
    <dbReference type="NCBI Taxonomy" id="1940300"/>
    <lineage>
        <taxon>Eukaryota</taxon>
        <taxon>Fungi</taxon>
        <taxon>Dikarya</taxon>
        <taxon>Basidiomycota</taxon>
        <taxon>Agaricomycotina</taxon>
        <taxon>Agaricomycetes</taxon>
        <taxon>Agaricomycetidae</taxon>
        <taxon>Agaricales</taxon>
        <taxon>Pleurotineae</taxon>
        <taxon>Stephanosporaceae</taxon>
        <taxon>Cristinia</taxon>
    </lineage>
</organism>
<evidence type="ECO:0000313" key="6">
    <source>
        <dbReference type="EMBL" id="KAH8104687.1"/>
    </source>
</evidence>
<reference evidence="6" key="1">
    <citation type="journal article" date="2021" name="New Phytol.">
        <title>Evolutionary innovations through gain and loss of genes in the ectomycorrhizal Boletales.</title>
        <authorList>
            <person name="Wu G."/>
            <person name="Miyauchi S."/>
            <person name="Morin E."/>
            <person name="Kuo A."/>
            <person name="Drula E."/>
            <person name="Varga T."/>
            <person name="Kohler A."/>
            <person name="Feng B."/>
            <person name="Cao Y."/>
            <person name="Lipzen A."/>
            <person name="Daum C."/>
            <person name="Hundley H."/>
            <person name="Pangilinan J."/>
            <person name="Johnson J."/>
            <person name="Barry K."/>
            <person name="LaButti K."/>
            <person name="Ng V."/>
            <person name="Ahrendt S."/>
            <person name="Min B."/>
            <person name="Choi I.G."/>
            <person name="Park H."/>
            <person name="Plett J.M."/>
            <person name="Magnuson J."/>
            <person name="Spatafora J.W."/>
            <person name="Nagy L.G."/>
            <person name="Henrissat B."/>
            <person name="Grigoriev I.V."/>
            <person name="Yang Z.L."/>
            <person name="Xu J."/>
            <person name="Martin F.M."/>
        </authorList>
    </citation>
    <scope>NUCLEOTIDE SEQUENCE</scope>
    <source>
        <strain evidence="6">KKN 215</strain>
    </source>
</reference>
<dbReference type="SMART" id="SM00534">
    <property type="entry name" value="MUTSac"/>
    <property type="match status" value="1"/>
</dbReference>
<feature type="domain" description="DNA mismatch repair proteins mutS family" evidence="5">
    <location>
        <begin position="704"/>
        <end position="720"/>
    </location>
</feature>
<dbReference type="GO" id="GO:0006298">
    <property type="term" value="P:mismatch repair"/>
    <property type="evidence" value="ECO:0007669"/>
    <property type="project" value="InterPro"/>
</dbReference>
<sequence length="916" mass="102674">MEKQRTILNRQSLATCARRSAGMGIFLSRNKRKQIAGRRRVNVRRGYVWRYLVNLTCKLYVLEDTQESPHFDLTSMLLEQTDPNVVLTTLKAEDAFVDLLRHHMDANDGQFSLRPHKDFLPTKGCDKALSLRLLAELPADPSFDEEPSSDSEPRSAYEFMRRQQNENGDPTSQRWNAAIRLSNYASVETSPLCMGSVGALLDHLAKVRAVGELDDEGISGLEIRDIEYIALSQAMQINADALSSLQIFDAENHASMHSEKTKEGLSLFGILNSTKTSLGRALLREWFLRPSLSLAVIQGRHDAVSCFIRPDNWTITTSMHNHLRGIKNVPRTMEIMKSGKARLSDWQGIMKFAYYSVLLRDALTELSHTSGIEVVRRLDQILDDPSYKEIGSAVNSTIDWDESAQNGRICVRPHIDEELDKKKHLYHGIDEVLSNAAQQISNFVPRDYAQTLNVVYFPQLGYLICVPMLEEWRGEDGIAVLDGWSFQFSSEANVYFKSQEMRDMDHHIGDVHSAIVDKEIEIIQSLQEKILTFGDTIAKACDICAELDCLLSLAEASRAYNFTRPRMTEDTVTFIKQGRHPLQELAVDTFVPNDVAFAGGGSAGMRLPIEDEMEEIGGNDELSSIVVCTGANACGKSVYLKQVALIHYMAQIGCFVPAESAILGIVDKIFTRIQTRESVSKVQSAFMIDLNQVSLSLRNCTSRSLVLLDEFGKGTKAADGAGLFCGVLKHLVNRGTSCPRVLVATHFHDVFRDDILNPDDLPITFVHMQVLLTSSKGELMAASESRPGAVAYDFQNSLEDDDQSEVHIAPNERITYLYRVQKGLWLNSHAALCAEIFGIPRAVVRRATYVSHLLSRHEIGQLLDEEMDEAERAELGQAEDVCRRFLAWDLTRKGDDEVDVKTRLADILGRMDVDTM</sequence>
<dbReference type="Pfam" id="PF05192">
    <property type="entry name" value="MutS_III"/>
    <property type="match status" value="1"/>
</dbReference>
<dbReference type="GO" id="GO:0030983">
    <property type="term" value="F:mismatched DNA binding"/>
    <property type="evidence" value="ECO:0007669"/>
    <property type="project" value="InterPro"/>
</dbReference>
<evidence type="ECO:0000256" key="4">
    <source>
        <dbReference type="ARBA" id="ARBA00023125"/>
    </source>
</evidence>
<dbReference type="GO" id="GO:0005524">
    <property type="term" value="F:ATP binding"/>
    <property type="evidence" value="ECO:0007669"/>
    <property type="project" value="UniProtKB-KW"/>
</dbReference>
<dbReference type="InterPro" id="IPR007696">
    <property type="entry name" value="DNA_mismatch_repair_MutS_core"/>
</dbReference>
<dbReference type="GO" id="GO:0051026">
    <property type="term" value="P:chiasma assembly"/>
    <property type="evidence" value="ECO:0007669"/>
    <property type="project" value="TreeGrafter"/>
</dbReference>
<gene>
    <name evidence="6" type="ORF">BXZ70DRAFT_608236</name>
</gene>
<keyword evidence="4" id="KW-0238">DNA-binding</keyword>
<dbReference type="Gene3D" id="3.40.50.300">
    <property type="entry name" value="P-loop containing nucleotide triphosphate hydrolases"/>
    <property type="match status" value="1"/>
</dbReference>
<dbReference type="GO" id="GO:0140664">
    <property type="term" value="F:ATP-dependent DNA damage sensor activity"/>
    <property type="evidence" value="ECO:0007669"/>
    <property type="project" value="InterPro"/>
</dbReference>
<dbReference type="EMBL" id="JAEVFJ010000005">
    <property type="protein sequence ID" value="KAH8104687.1"/>
    <property type="molecule type" value="Genomic_DNA"/>
</dbReference>
<keyword evidence="2" id="KW-0547">Nucleotide-binding</keyword>
<comment type="caution">
    <text evidence="6">The sequence shown here is derived from an EMBL/GenBank/DDBJ whole genome shotgun (WGS) entry which is preliminary data.</text>
</comment>
<evidence type="ECO:0000256" key="2">
    <source>
        <dbReference type="ARBA" id="ARBA00022741"/>
    </source>
</evidence>
<dbReference type="InterPro" id="IPR027417">
    <property type="entry name" value="P-loop_NTPase"/>
</dbReference>
<dbReference type="InterPro" id="IPR036187">
    <property type="entry name" value="DNA_mismatch_repair_MutS_sf"/>
</dbReference>
<keyword evidence="7" id="KW-1185">Reference proteome</keyword>
<evidence type="ECO:0000256" key="3">
    <source>
        <dbReference type="ARBA" id="ARBA00022840"/>
    </source>
</evidence>
<dbReference type="Gene3D" id="1.10.1420.10">
    <property type="match status" value="1"/>
</dbReference>
<dbReference type="SUPFAM" id="SSF52540">
    <property type="entry name" value="P-loop containing nucleoside triphosphate hydrolases"/>
    <property type="match status" value="1"/>
</dbReference>
<comment type="similarity">
    <text evidence="1">Belongs to the DNA mismatch repair MutS family.</text>
</comment>
<dbReference type="AlphaFoldDB" id="A0A8K0XT21"/>
<dbReference type="SUPFAM" id="SSF48334">
    <property type="entry name" value="DNA repair protein MutS, domain III"/>
    <property type="match status" value="1"/>
</dbReference>
<keyword evidence="3" id="KW-0067">ATP-binding</keyword>
<dbReference type="Pfam" id="PF00488">
    <property type="entry name" value="MutS_V"/>
    <property type="match status" value="1"/>
</dbReference>
<evidence type="ECO:0000313" key="7">
    <source>
        <dbReference type="Proteomes" id="UP000813824"/>
    </source>
</evidence>
<evidence type="ECO:0000256" key="1">
    <source>
        <dbReference type="ARBA" id="ARBA00006271"/>
    </source>
</evidence>
<dbReference type="InterPro" id="IPR000432">
    <property type="entry name" value="DNA_mismatch_repair_MutS_C"/>
</dbReference>
<dbReference type="InterPro" id="IPR045076">
    <property type="entry name" value="MutS"/>
</dbReference>
<dbReference type="Proteomes" id="UP000813824">
    <property type="component" value="Unassembled WGS sequence"/>
</dbReference>
<dbReference type="PANTHER" id="PTHR11361">
    <property type="entry name" value="DNA MISMATCH REPAIR PROTEIN MUTS FAMILY MEMBER"/>
    <property type="match status" value="1"/>
</dbReference>
<dbReference type="PROSITE" id="PS00486">
    <property type="entry name" value="DNA_MISMATCH_REPAIR_2"/>
    <property type="match status" value="1"/>
</dbReference>
<evidence type="ECO:0000259" key="5">
    <source>
        <dbReference type="PROSITE" id="PS00486"/>
    </source>
</evidence>
<dbReference type="SMART" id="SM00533">
    <property type="entry name" value="MUTSd"/>
    <property type="match status" value="1"/>
</dbReference>